<dbReference type="InterPro" id="IPR036637">
    <property type="entry name" value="Phosphohistidine_dom_sf"/>
</dbReference>
<dbReference type="Pfam" id="PF00391">
    <property type="entry name" value="PEP-utilizers"/>
    <property type="match status" value="1"/>
</dbReference>
<evidence type="ECO:0000259" key="2">
    <source>
        <dbReference type="Pfam" id="PF00391"/>
    </source>
</evidence>
<protein>
    <submittedName>
        <fullName evidence="4">Phosphoenolpyruvate synthase</fullName>
    </submittedName>
</protein>
<evidence type="ECO:0000313" key="4">
    <source>
        <dbReference type="EMBL" id="QPZ39173.1"/>
    </source>
</evidence>
<dbReference type="SUPFAM" id="SSF52009">
    <property type="entry name" value="Phosphohistidine domain"/>
    <property type="match status" value="1"/>
</dbReference>
<dbReference type="InterPro" id="IPR051549">
    <property type="entry name" value="PEP_Utilizing_Enz"/>
</dbReference>
<organism evidence="4 5">
    <name type="scientific">Paramicrobacterium chengjingii</name>
    <dbReference type="NCBI Taxonomy" id="2769067"/>
    <lineage>
        <taxon>Bacteria</taxon>
        <taxon>Bacillati</taxon>
        <taxon>Actinomycetota</taxon>
        <taxon>Actinomycetes</taxon>
        <taxon>Micrococcales</taxon>
        <taxon>Microbacteriaceae</taxon>
        <taxon>Paramicrobacterium</taxon>
    </lineage>
</organism>
<accession>A0ABX6YK37</accession>
<dbReference type="Gene3D" id="3.30.1490.20">
    <property type="entry name" value="ATP-grasp fold, A domain"/>
    <property type="match status" value="1"/>
</dbReference>
<proteinExistence type="predicted"/>
<dbReference type="SUPFAM" id="SSF56059">
    <property type="entry name" value="Glutathione synthetase ATP-binding domain-like"/>
    <property type="match status" value="1"/>
</dbReference>
<evidence type="ECO:0000259" key="3">
    <source>
        <dbReference type="Pfam" id="PF01326"/>
    </source>
</evidence>
<dbReference type="Proteomes" id="UP000662814">
    <property type="component" value="Chromosome"/>
</dbReference>
<dbReference type="PANTHER" id="PTHR43615">
    <property type="entry name" value="PHOSPHOENOLPYRUVATE SYNTHASE-RELATED"/>
    <property type="match status" value="1"/>
</dbReference>
<dbReference type="Gene3D" id="3.50.30.10">
    <property type="entry name" value="Phosphohistidine domain"/>
    <property type="match status" value="1"/>
</dbReference>
<feature type="domain" description="Pyruvate phosphate dikinase AMP/ATP-binding" evidence="3">
    <location>
        <begin position="16"/>
        <end position="231"/>
    </location>
</feature>
<dbReference type="InterPro" id="IPR002192">
    <property type="entry name" value="PPDK_AMP/ATP-bd"/>
</dbReference>
<dbReference type="InterPro" id="IPR008279">
    <property type="entry name" value="PEP-util_enz_mobile_dom"/>
</dbReference>
<dbReference type="EMBL" id="CP061169">
    <property type="protein sequence ID" value="QPZ39173.1"/>
    <property type="molecule type" value="Genomic_DNA"/>
</dbReference>
<dbReference type="PANTHER" id="PTHR43615:SF1">
    <property type="entry name" value="PPDK_N DOMAIN-CONTAINING PROTEIN"/>
    <property type="match status" value="1"/>
</dbReference>
<name>A0ABX6YK37_9MICO</name>
<feature type="region of interest" description="Disordered" evidence="1">
    <location>
        <begin position="384"/>
        <end position="403"/>
    </location>
</feature>
<dbReference type="InterPro" id="IPR013815">
    <property type="entry name" value="ATP_grasp_subdomain_1"/>
</dbReference>
<dbReference type="Pfam" id="PF01326">
    <property type="entry name" value="PPDK_N"/>
    <property type="match status" value="2"/>
</dbReference>
<sequence>MAEILKLANVERTMVETVGGKGAHLGELMRVGEVHVPDGFCVTTEAYQRVVAASPVVAASLAVLSRLTADDRGALAEVSASLRHAVESIELPSDLVTSIADAHVALGEDGAYAVRSSATAEDLPSASFAGQQDSYLNVMGFERILDHIRRCWASLFTERAVSYRVANNIDHGTVDMAVIVQRMVPADAAGVLFTADPVTSNRTIATVEAVRGLGDSFVSGQVLADSYTVRDGEIVSASKTATEPVLAESQVVRLVELGRRIEKHMGGPQDIEWCCADGTFFIVQSRPITTLYPLPPAPDDGIHVYASVGHQQMMTDAMKPLGLSVWQLTALRTMAEAGSRLFVDITAMLTTPEGRTGLTRGLGASEPLIADALQTVINRDIVPLKPGSDPGPMPPGVGEATAEPEPGAVEQLIATAEQSIAAFRRNIRHESGPALFDAILTDIGELRRLVSDPQSMQVLMAGIEASRTLNETLSDWLGETNAADVLAQSVPHNVTAEMGLALLDVADAMRPHADVVAHLNNVASGSVTDGRLLDDLRARAGGPDAAAALSAFLDDYGMRCVGEIDVTRERWDERPELLVPALVANIDNVAPGESARRFEHGRLQALAKRDEVLMRLRELPDGERKVAETEDAIRRLRAYTGYREYPKYVMINRYSEYRRALLGEAQRQVRSGLLRQADDIFFLRFDELQQAVRTQQVDHVLIHRRRDEFARDETLTPPRLLTSVGETISGAYHRDDVPAGALPGLAVSAGTVKGRARVVSDIGDADLEPGDILVTAFTDPSWTPVFLGIAGLVTEVGGVMTHGAVIAREYGLPAVVAVENATRLIRDGQRIRVNGTDGFVELLEGTVSID</sequence>
<dbReference type="Gene3D" id="3.30.470.20">
    <property type="entry name" value="ATP-grasp fold, B domain"/>
    <property type="match status" value="2"/>
</dbReference>
<gene>
    <name evidence="4" type="ORF">HCR76_03620</name>
</gene>
<dbReference type="RefSeq" id="WP_166988313.1">
    <property type="nucleotide sequence ID" value="NZ_CP061169.1"/>
</dbReference>
<feature type="domain" description="Pyruvate phosphate dikinase AMP/ATP-binding" evidence="3">
    <location>
        <begin position="239"/>
        <end position="290"/>
    </location>
</feature>
<evidence type="ECO:0000256" key="1">
    <source>
        <dbReference type="SAM" id="MobiDB-lite"/>
    </source>
</evidence>
<reference evidence="4 5" key="1">
    <citation type="submission" date="2020-12" db="EMBL/GenBank/DDBJ databases">
        <title>Microbacterium sp. HY060.</title>
        <authorList>
            <person name="Zhou J."/>
        </authorList>
    </citation>
    <scope>NUCLEOTIDE SEQUENCE [LARGE SCALE GENOMIC DNA]</scope>
    <source>
        <strain evidence="4 5">HY60</strain>
    </source>
</reference>
<evidence type="ECO:0000313" key="5">
    <source>
        <dbReference type="Proteomes" id="UP000662814"/>
    </source>
</evidence>
<feature type="domain" description="PEP-utilising enzyme mobile" evidence="2">
    <location>
        <begin position="768"/>
        <end position="838"/>
    </location>
</feature>
<keyword evidence="5" id="KW-1185">Reference proteome</keyword>